<dbReference type="EMBL" id="BAAATZ010000037">
    <property type="protein sequence ID" value="GAA2738251.1"/>
    <property type="molecule type" value="Genomic_DNA"/>
</dbReference>
<evidence type="ECO:0008006" key="4">
    <source>
        <dbReference type="Google" id="ProtNLM"/>
    </source>
</evidence>
<evidence type="ECO:0000313" key="2">
    <source>
        <dbReference type="EMBL" id="GAA2738251.1"/>
    </source>
</evidence>
<dbReference type="Proteomes" id="UP001501842">
    <property type="component" value="Unassembled WGS sequence"/>
</dbReference>
<evidence type="ECO:0000313" key="3">
    <source>
        <dbReference type="Proteomes" id="UP001501842"/>
    </source>
</evidence>
<keyword evidence="3" id="KW-1185">Reference proteome</keyword>
<evidence type="ECO:0000256" key="1">
    <source>
        <dbReference type="SAM" id="SignalP"/>
    </source>
</evidence>
<organism evidence="2 3">
    <name type="scientific">Actinocorallia aurantiaca</name>
    <dbReference type="NCBI Taxonomy" id="46204"/>
    <lineage>
        <taxon>Bacteria</taxon>
        <taxon>Bacillati</taxon>
        <taxon>Actinomycetota</taxon>
        <taxon>Actinomycetes</taxon>
        <taxon>Streptosporangiales</taxon>
        <taxon>Thermomonosporaceae</taxon>
        <taxon>Actinocorallia</taxon>
    </lineage>
</organism>
<feature type="signal peptide" evidence="1">
    <location>
        <begin position="1"/>
        <end position="26"/>
    </location>
</feature>
<sequence length="241" mass="25052">MNPTSTNRVIAAAATASLLLCGVAACGDERGAPPPVAPAAGPSAGGDLDAPRPSDAAFFRRFHLMASWLPEPEGLAEGVRESTLVLTARVTGVRETRVLGTGDDTHGFVGVTLEPVEILHGSKAQGLDEITVEFDNPDPSGTPALLADLRPSLPEGQALWFLLWKGTLPPTAKKDVRVNPDEKAYYRLIHPFGGLAIQGPSGIVTPLADTDHAPPPGRASLAHDVQGAGKLSSLAKTVKAQ</sequence>
<name>A0ABN3UTP9_9ACTN</name>
<protein>
    <recommendedName>
        <fullName evidence="4">Lipoprotein</fullName>
    </recommendedName>
</protein>
<dbReference type="RefSeq" id="WP_344457841.1">
    <property type="nucleotide sequence ID" value="NZ_BAAATZ010000037.1"/>
</dbReference>
<reference evidence="2 3" key="1">
    <citation type="journal article" date="2019" name="Int. J. Syst. Evol. Microbiol.">
        <title>The Global Catalogue of Microorganisms (GCM) 10K type strain sequencing project: providing services to taxonomists for standard genome sequencing and annotation.</title>
        <authorList>
            <consortium name="The Broad Institute Genomics Platform"/>
            <consortium name="The Broad Institute Genome Sequencing Center for Infectious Disease"/>
            <person name="Wu L."/>
            <person name="Ma J."/>
        </authorList>
    </citation>
    <scope>NUCLEOTIDE SEQUENCE [LARGE SCALE GENOMIC DNA]</scope>
    <source>
        <strain evidence="2 3">JCM 8201</strain>
    </source>
</reference>
<feature type="chain" id="PRO_5045862388" description="Lipoprotein" evidence="1">
    <location>
        <begin position="27"/>
        <end position="241"/>
    </location>
</feature>
<comment type="caution">
    <text evidence="2">The sequence shown here is derived from an EMBL/GenBank/DDBJ whole genome shotgun (WGS) entry which is preliminary data.</text>
</comment>
<proteinExistence type="predicted"/>
<gene>
    <name evidence="2" type="ORF">GCM10010439_71550</name>
</gene>
<keyword evidence="1" id="KW-0732">Signal</keyword>
<accession>A0ABN3UTP9</accession>